<dbReference type="RefSeq" id="WP_195169884.1">
    <property type="nucleotide sequence ID" value="NZ_CP062983.1"/>
</dbReference>
<proteinExistence type="predicted"/>
<evidence type="ECO:0000313" key="2">
    <source>
        <dbReference type="Proteomes" id="UP000594468"/>
    </source>
</evidence>
<reference evidence="1 2" key="1">
    <citation type="submission" date="2020-02" db="EMBL/GenBank/DDBJ databases">
        <authorList>
            <person name="Zheng R.K."/>
            <person name="Sun C.M."/>
        </authorList>
    </citation>
    <scope>NUCLEOTIDE SEQUENCE [LARGE SCALE GENOMIC DNA]</scope>
    <source>
        <strain evidence="2">rifampicinis</strain>
    </source>
</reference>
<dbReference type="InterPro" id="IPR009737">
    <property type="entry name" value="Aim32/Apd1-like"/>
</dbReference>
<dbReference type="AlphaFoldDB" id="A0A7S8E7I5"/>
<gene>
    <name evidence="1" type="ORF">G4Y79_19285</name>
</gene>
<accession>A0A7S8E7I5</accession>
<dbReference type="InterPro" id="IPR010350">
    <property type="entry name" value="Aim32/Apd1-like_bac"/>
</dbReference>
<organism evidence="1 2">
    <name type="scientific">Phototrophicus methaneseepsis</name>
    <dbReference type="NCBI Taxonomy" id="2710758"/>
    <lineage>
        <taxon>Bacteria</taxon>
        <taxon>Bacillati</taxon>
        <taxon>Chloroflexota</taxon>
        <taxon>Candidatus Thermofontia</taxon>
        <taxon>Phototrophicales</taxon>
        <taxon>Phototrophicaceae</taxon>
        <taxon>Phototrophicus</taxon>
    </lineage>
</organism>
<protein>
    <submittedName>
        <fullName evidence="1">Sucrase ferredoxin</fullName>
    </submittedName>
</protein>
<dbReference type="EMBL" id="CP062983">
    <property type="protein sequence ID" value="QPC81813.1"/>
    <property type="molecule type" value="Genomic_DNA"/>
</dbReference>
<dbReference type="InterPro" id="IPR036249">
    <property type="entry name" value="Thioredoxin-like_sf"/>
</dbReference>
<dbReference type="CDD" id="cd03062">
    <property type="entry name" value="TRX_Fd_Sucrase"/>
    <property type="match status" value="1"/>
</dbReference>
<dbReference type="KEGG" id="pmet:G4Y79_19285"/>
<dbReference type="PIRSF" id="PIRSF035042">
    <property type="entry name" value="UCP035042_thirdx"/>
    <property type="match status" value="1"/>
</dbReference>
<name>A0A7S8E7I5_9CHLR</name>
<keyword evidence="2" id="KW-1185">Reference proteome</keyword>
<dbReference type="Proteomes" id="UP000594468">
    <property type="component" value="Chromosome"/>
</dbReference>
<dbReference type="SUPFAM" id="SSF52833">
    <property type="entry name" value="Thioredoxin-like"/>
    <property type="match status" value="1"/>
</dbReference>
<dbReference type="Pfam" id="PF06999">
    <property type="entry name" value="Suc_Fer-like"/>
    <property type="match status" value="1"/>
</dbReference>
<evidence type="ECO:0000313" key="1">
    <source>
        <dbReference type="EMBL" id="QPC81813.1"/>
    </source>
</evidence>
<sequence>MKPVNATSKAYCNCLAQERGLDPIGYADDFEDVILLEVPLPWKPNLYNEAGVLPQECIDLLQKWLKDYHEGKGYNHRPLLIAPDKEYSVEGHRRVMFYTRKKGQIAIFDKVEYLVPVEKLGPLCWALYEDHDALTAFDTYRVPEHDATRDILVCTHGTIDAACAKFGYPLYNEMRKNYSSDHLRVWRVTHFGGHVFAPTLMDMPTAHYWAYVGEEEAEKIIHRRGDVADMRGHYRGWAGLGDSFAQTAECALWQQYGWDWFDFLKSHEVLARDEAENPTWVELRISYTSPDGREQGSADIRVEVSNVIETEHTTGKPNTYPYPQYKAVSLKEHVHSR</sequence>